<dbReference type="Pfam" id="PF00126">
    <property type="entry name" value="HTH_1"/>
    <property type="match status" value="1"/>
</dbReference>
<evidence type="ECO:0000256" key="3">
    <source>
        <dbReference type="ARBA" id="ARBA00022505"/>
    </source>
</evidence>
<dbReference type="OrthoDB" id="9800709at2"/>
<keyword evidence="2 5" id="KW-0813">Transport</keyword>
<keyword evidence="3 5" id="KW-0500">Molybdenum</keyword>
<proteinExistence type="inferred from homology"/>
<dbReference type="EMBL" id="AAEW02000009">
    <property type="protein sequence ID" value="EAT15570.1"/>
    <property type="molecule type" value="Genomic_DNA"/>
</dbReference>
<dbReference type="PANTHER" id="PTHR30432:SF1">
    <property type="entry name" value="DNA-BINDING TRANSCRIPTIONAL DUAL REGULATOR MODE"/>
    <property type="match status" value="1"/>
</dbReference>
<sequence>MSTPHSLSGSLWLNKDTHNYLSSKRIALLEQIEATGSLSRAAKLSGMSYKSAWDALAAMNSLAEQPLTEASTGGRDGGGTRLTEAGSRAVQLYRTIEKEHARVLTLLTENFEDYSHLYSLLQRLAMRTSARNTLQGRVVSLHNEGLLTTVEMMLDCGQPLLSQITTDSVQGLALAEQSRVFAMVKAPCLTFVAADCDQVVNPLCGTVLSSRQQGDLIEIELDLGNQVQLSAVVPQDAVPCQQWQPGAILCATIPPSQVMIGIA</sequence>
<evidence type="ECO:0000256" key="1">
    <source>
        <dbReference type="ARBA" id="ARBA00008110"/>
    </source>
</evidence>
<dbReference type="AlphaFoldDB" id="Q1JZJ7"/>
<evidence type="ECO:0000313" key="9">
    <source>
        <dbReference type="Proteomes" id="UP000005695"/>
    </source>
</evidence>
<comment type="similarity">
    <text evidence="1 5">Belongs to the ModE family.</text>
</comment>
<dbReference type="PANTHER" id="PTHR30432">
    <property type="entry name" value="TRANSCRIPTIONAL REGULATOR MODE"/>
    <property type="match status" value="1"/>
</dbReference>
<dbReference type="RefSeq" id="WP_006000464.1">
    <property type="nucleotide sequence ID" value="NZ_AAEW02000009.1"/>
</dbReference>
<dbReference type="InterPro" id="IPR004606">
    <property type="entry name" value="Mop_domain"/>
</dbReference>
<dbReference type="InterPro" id="IPR051815">
    <property type="entry name" value="Molybdate_resp_trans_reg"/>
</dbReference>
<protein>
    <submittedName>
        <fullName evidence="8">Transcriptional regulator, ModE family</fullName>
    </submittedName>
</protein>
<dbReference type="InterPro" id="IPR036390">
    <property type="entry name" value="WH_DNA-bd_sf"/>
</dbReference>
<dbReference type="SUPFAM" id="SSF50331">
    <property type="entry name" value="MOP-like"/>
    <property type="match status" value="2"/>
</dbReference>
<dbReference type="GO" id="GO:0030151">
    <property type="term" value="F:molybdenum ion binding"/>
    <property type="evidence" value="ECO:0007669"/>
    <property type="project" value="UniProtKB-UniRule"/>
</dbReference>
<keyword evidence="4" id="KW-0677">Repeat</keyword>
<feature type="domain" description="Mop" evidence="7">
    <location>
        <begin position="127"/>
        <end position="193"/>
    </location>
</feature>
<evidence type="ECO:0000256" key="2">
    <source>
        <dbReference type="ARBA" id="ARBA00022448"/>
    </source>
</evidence>
<reference evidence="8" key="1">
    <citation type="submission" date="2006-05" db="EMBL/GenBank/DDBJ databases">
        <title>Annotation of the draft genome assembly of Desulfuromonas acetoxidans DSM 684.</title>
        <authorList>
            <consortium name="US DOE Joint Genome Institute (JGI-ORNL)"/>
            <person name="Larimer F."/>
            <person name="Land M."/>
            <person name="Hauser L."/>
        </authorList>
    </citation>
    <scope>NUCLEOTIDE SEQUENCE [LARGE SCALE GENOMIC DNA]</scope>
    <source>
        <strain evidence="8">DSM 684</strain>
    </source>
</reference>
<dbReference type="Proteomes" id="UP000005695">
    <property type="component" value="Unassembled WGS sequence"/>
</dbReference>
<dbReference type="Gene3D" id="2.40.50.100">
    <property type="match status" value="2"/>
</dbReference>
<dbReference type="Pfam" id="PF03459">
    <property type="entry name" value="TOBE"/>
    <property type="match status" value="1"/>
</dbReference>
<dbReference type="InterPro" id="IPR005116">
    <property type="entry name" value="Transp-assoc_OB_typ1"/>
</dbReference>
<evidence type="ECO:0000256" key="5">
    <source>
        <dbReference type="PIRNR" id="PIRNR005763"/>
    </source>
</evidence>
<evidence type="ECO:0000313" key="8">
    <source>
        <dbReference type="EMBL" id="EAT15570.1"/>
    </source>
</evidence>
<evidence type="ECO:0000256" key="6">
    <source>
        <dbReference type="PIRSR" id="PIRSR005763-1"/>
    </source>
</evidence>
<dbReference type="InterPro" id="IPR036388">
    <property type="entry name" value="WH-like_DNA-bd_sf"/>
</dbReference>
<dbReference type="InterPro" id="IPR000847">
    <property type="entry name" value="LysR_HTH_N"/>
</dbReference>
<comment type="caution">
    <text evidence="8">The sequence shown here is derived from an EMBL/GenBank/DDBJ whole genome shotgun (WGS) entry which is preliminary data.</text>
</comment>
<dbReference type="PROSITE" id="PS51866">
    <property type="entry name" value="MOP"/>
    <property type="match status" value="1"/>
</dbReference>
<accession>Q1JZJ7</accession>
<gene>
    <name evidence="8" type="ORF">Dace_1432</name>
</gene>
<evidence type="ECO:0000256" key="4">
    <source>
        <dbReference type="ARBA" id="ARBA00022737"/>
    </source>
</evidence>
<dbReference type="GO" id="GO:0003700">
    <property type="term" value="F:DNA-binding transcription factor activity"/>
    <property type="evidence" value="ECO:0007669"/>
    <property type="project" value="InterPro"/>
</dbReference>
<dbReference type="InterPro" id="IPR016462">
    <property type="entry name" value="ModE"/>
</dbReference>
<name>Q1JZJ7_DESA6</name>
<organism evidence="8 9">
    <name type="scientific">Desulfuromonas acetoxidans (strain DSM 684 / 11070)</name>
    <dbReference type="NCBI Taxonomy" id="281689"/>
    <lineage>
        <taxon>Bacteria</taxon>
        <taxon>Pseudomonadati</taxon>
        <taxon>Thermodesulfobacteriota</taxon>
        <taxon>Desulfuromonadia</taxon>
        <taxon>Desulfuromonadales</taxon>
        <taxon>Desulfuromonadaceae</taxon>
        <taxon>Desulfuromonas</taxon>
    </lineage>
</organism>
<dbReference type="PIRSF" id="PIRSF005763">
    <property type="entry name" value="Txn_reg_ModE"/>
    <property type="match status" value="1"/>
</dbReference>
<reference evidence="8" key="2">
    <citation type="submission" date="2006-05" db="EMBL/GenBank/DDBJ databases">
        <title>Sequencing of the draft genome and assembly of Desulfuromonas acetoxidans DSM 684.</title>
        <authorList>
            <consortium name="US DOE Joint Genome Institute (JGI-PGF)"/>
            <person name="Copeland A."/>
            <person name="Lucas S."/>
            <person name="Lapidus A."/>
            <person name="Barry K."/>
            <person name="Detter J.C."/>
            <person name="Glavina del Rio T."/>
            <person name="Hammon N."/>
            <person name="Israni S."/>
            <person name="Dalin E."/>
            <person name="Tice H."/>
            <person name="Bruce D."/>
            <person name="Pitluck S."/>
            <person name="Richardson P."/>
        </authorList>
    </citation>
    <scope>NUCLEOTIDE SEQUENCE [LARGE SCALE GENOMIC DNA]</scope>
    <source>
        <strain evidence="8">DSM 684</strain>
    </source>
</reference>
<dbReference type="GO" id="GO:0015689">
    <property type="term" value="P:molybdate ion transport"/>
    <property type="evidence" value="ECO:0007669"/>
    <property type="project" value="UniProtKB-UniRule"/>
</dbReference>
<feature type="region of interest" description="Required for dimer formation and molybdate binding" evidence="6">
    <location>
        <begin position="128"/>
        <end position="136"/>
    </location>
</feature>
<dbReference type="InterPro" id="IPR008995">
    <property type="entry name" value="Mo/tungstate-bd_C_term_dom"/>
</dbReference>
<dbReference type="Gene3D" id="1.10.10.10">
    <property type="entry name" value="Winged helix-like DNA-binding domain superfamily/Winged helix DNA-binding domain"/>
    <property type="match status" value="1"/>
</dbReference>
<keyword evidence="9" id="KW-1185">Reference proteome</keyword>
<evidence type="ECO:0000259" key="7">
    <source>
        <dbReference type="PROSITE" id="PS51866"/>
    </source>
</evidence>
<dbReference type="SUPFAM" id="SSF46785">
    <property type="entry name" value="Winged helix' DNA-binding domain"/>
    <property type="match status" value="1"/>
</dbReference>